<reference evidence="2" key="1">
    <citation type="submission" date="2020-11" db="EMBL/GenBank/DDBJ databases">
        <authorList>
            <person name="Tran Van P."/>
        </authorList>
    </citation>
    <scope>NUCLEOTIDE SEQUENCE</scope>
</reference>
<dbReference type="InterPro" id="IPR001611">
    <property type="entry name" value="Leu-rich_rpt"/>
</dbReference>
<dbReference type="EMBL" id="OC000894">
    <property type="protein sequence ID" value="CAD7258608.1"/>
    <property type="molecule type" value="Genomic_DNA"/>
</dbReference>
<proteinExistence type="predicted"/>
<gene>
    <name evidence="2" type="ORF">TSIB3V08_LOCUS2833</name>
</gene>
<dbReference type="Pfam" id="PF13855">
    <property type="entry name" value="LRR_8"/>
    <property type="match status" value="1"/>
</dbReference>
<evidence type="ECO:0000313" key="2">
    <source>
        <dbReference type="EMBL" id="CAD7258608.1"/>
    </source>
</evidence>
<feature type="region of interest" description="Disordered" evidence="1">
    <location>
        <begin position="792"/>
        <end position="817"/>
    </location>
</feature>
<dbReference type="SUPFAM" id="SSF52075">
    <property type="entry name" value="Outer arm dynein light chain 1"/>
    <property type="match status" value="1"/>
</dbReference>
<feature type="region of interest" description="Disordered" evidence="1">
    <location>
        <begin position="38"/>
        <end position="65"/>
    </location>
</feature>
<protein>
    <submittedName>
        <fullName evidence="2">Uncharacterized protein</fullName>
    </submittedName>
</protein>
<dbReference type="PROSITE" id="PS51450">
    <property type="entry name" value="LRR"/>
    <property type="match status" value="1"/>
</dbReference>
<accession>A0A7R9AQJ1</accession>
<sequence>MSTLALSENSLTSLPDALAGLKSLRVLDLRHNKLNEIPDVGRQESERLPSRDLQESKSLPFEGHQRTRDYHPRVFKRLRAYHPRAVKRARAYRPRAVKRTRDYRPRAFNRSRAYHTMAIKRAGGYRPRAFKRSKAYRPRAIKRARSYHPSPVKRARAYCPRAVKRARAYHPKAIKRARTFKKEREGENARDMSYIHHCTYVYIIAIDDDDDEEDDLRDLAHARVYQITDDRMRSIYVKEHEKDQCIWSGAKHLNTLQAITGTPKMNNMVVLDYIDIFYKLRTASHSAGPSRCIWAPPLTSLPFTPVTIDSPGIGKDELEEVNPHLRGGGVKNHLGKTTPSSPAEIRTSIFPSSAVELNTTSALANYATEAAVELNMTSALANYATEAGIGKVELEEVNPHLHGGRVQNHLEKTIPSSPDRDLNLDLPVLSSRAQHYKRISQLRHRGGTPAIQEGVGGRGVYEICQVLFTPLLPTMKYKQEHNVRALLAKVRQDSNFGLVHFIRSGFMQWFKGILEVSLQLQKDMVSLVLISGTVAGMADIHLQLSCKKLVYTLGMDHRLLFSVSLQARRFLRSPSEIKCYQNLCYSKFEHARECSMLEGENGPELRVLPVRDSSSKELLSSLPVSKCFKRFSANDVSSERDSADPNDISEDEGLDDTSPAPNLTLSTSAIQLDLDVLAYVYLQDFQYELTGAGKERQQSGRHERTKSSHMNDLLFYSLEPNELQTVTQLTEASNTLNYLGFHIDTTTRIPTLTNVSNTCKAYQAIVERFQLLLDSQLQSLQNLSADWQSLDLQTQNPSGQGPKAQNPQGPGSPESHQFSNTIIRHRLKSLPHKSNPFLDHHYKQTCGVGFWTNPVSNVLLQELKCVHLLLVQVEKRDLAGKKETLESLRGGPRSLLHHARTLLLNGPRRHFCRDWQVPRLFNRWQLSSSGITEK</sequence>
<feature type="compositionally biased region" description="Basic and acidic residues" evidence="1">
    <location>
        <begin position="38"/>
        <end position="55"/>
    </location>
</feature>
<feature type="region of interest" description="Disordered" evidence="1">
    <location>
        <begin position="637"/>
        <end position="660"/>
    </location>
</feature>
<name>A0A7R9AQJ1_TIMSH</name>
<dbReference type="AlphaFoldDB" id="A0A7R9AQJ1"/>
<dbReference type="Gene3D" id="3.80.10.10">
    <property type="entry name" value="Ribonuclease Inhibitor"/>
    <property type="match status" value="1"/>
</dbReference>
<organism evidence="2">
    <name type="scientific">Timema shepardi</name>
    <name type="common">Walking stick</name>
    <dbReference type="NCBI Taxonomy" id="629360"/>
    <lineage>
        <taxon>Eukaryota</taxon>
        <taxon>Metazoa</taxon>
        <taxon>Ecdysozoa</taxon>
        <taxon>Arthropoda</taxon>
        <taxon>Hexapoda</taxon>
        <taxon>Insecta</taxon>
        <taxon>Pterygota</taxon>
        <taxon>Neoptera</taxon>
        <taxon>Polyneoptera</taxon>
        <taxon>Phasmatodea</taxon>
        <taxon>Timematodea</taxon>
        <taxon>Timematoidea</taxon>
        <taxon>Timematidae</taxon>
        <taxon>Timema</taxon>
    </lineage>
</organism>
<evidence type="ECO:0000256" key="1">
    <source>
        <dbReference type="SAM" id="MobiDB-lite"/>
    </source>
</evidence>
<dbReference type="InterPro" id="IPR032675">
    <property type="entry name" value="LRR_dom_sf"/>
</dbReference>